<dbReference type="Pfam" id="PF06985">
    <property type="entry name" value="HET"/>
    <property type="match status" value="1"/>
</dbReference>
<gene>
    <name evidence="2" type="ORF">P154DRAFT_186686</name>
</gene>
<evidence type="ECO:0000259" key="1">
    <source>
        <dbReference type="Pfam" id="PF06985"/>
    </source>
</evidence>
<keyword evidence="3" id="KW-1185">Reference proteome</keyword>
<protein>
    <recommendedName>
        <fullName evidence="1">Heterokaryon incompatibility domain-containing protein</fullName>
    </recommendedName>
</protein>
<proteinExistence type="predicted"/>
<dbReference type="OrthoDB" id="2157530at2759"/>
<dbReference type="InterPro" id="IPR052895">
    <property type="entry name" value="HetReg/Transcr_Mod"/>
</dbReference>
<dbReference type="Proteomes" id="UP000799779">
    <property type="component" value="Unassembled WGS sequence"/>
</dbReference>
<organism evidence="2 3">
    <name type="scientific">Amniculicola lignicola CBS 123094</name>
    <dbReference type="NCBI Taxonomy" id="1392246"/>
    <lineage>
        <taxon>Eukaryota</taxon>
        <taxon>Fungi</taxon>
        <taxon>Dikarya</taxon>
        <taxon>Ascomycota</taxon>
        <taxon>Pezizomycotina</taxon>
        <taxon>Dothideomycetes</taxon>
        <taxon>Pleosporomycetidae</taxon>
        <taxon>Pleosporales</taxon>
        <taxon>Amniculicolaceae</taxon>
        <taxon>Amniculicola</taxon>
    </lineage>
</organism>
<evidence type="ECO:0000313" key="3">
    <source>
        <dbReference type="Proteomes" id="UP000799779"/>
    </source>
</evidence>
<evidence type="ECO:0000313" key="2">
    <source>
        <dbReference type="EMBL" id="KAF2001028.1"/>
    </source>
</evidence>
<dbReference type="AlphaFoldDB" id="A0A6A5WJ35"/>
<dbReference type="EMBL" id="ML977585">
    <property type="protein sequence ID" value="KAF2001028.1"/>
    <property type="molecule type" value="Genomic_DNA"/>
</dbReference>
<reference evidence="2" key="1">
    <citation type="journal article" date="2020" name="Stud. Mycol.">
        <title>101 Dothideomycetes genomes: a test case for predicting lifestyles and emergence of pathogens.</title>
        <authorList>
            <person name="Haridas S."/>
            <person name="Albert R."/>
            <person name="Binder M."/>
            <person name="Bloem J."/>
            <person name="Labutti K."/>
            <person name="Salamov A."/>
            <person name="Andreopoulos B."/>
            <person name="Baker S."/>
            <person name="Barry K."/>
            <person name="Bills G."/>
            <person name="Bluhm B."/>
            <person name="Cannon C."/>
            <person name="Castanera R."/>
            <person name="Culley D."/>
            <person name="Daum C."/>
            <person name="Ezra D."/>
            <person name="Gonzalez J."/>
            <person name="Henrissat B."/>
            <person name="Kuo A."/>
            <person name="Liang C."/>
            <person name="Lipzen A."/>
            <person name="Lutzoni F."/>
            <person name="Magnuson J."/>
            <person name="Mondo S."/>
            <person name="Nolan M."/>
            <person name="Ohm R."/>
            <person name="Pangilinan J."/>
            <person name="Park H.-J."/>
            <person name="Ramirez L."/>
            <person name="Alfaro M."/>
            <person name="Sun H."/>
            <person name="Tritt A."/>
            <person name="Yoshinaga Y."/>
            <person name="Zwiers L.-H."/>
            <person name="Turgeon B."/>
            <person name="Goodwin S."/>
            <person name="Spatafora J."/>
            <person name="Crous P."/>
            <person name="Grigoriev I."/>
        </authorList>
    </citation>
    <scope>NUCLEOTIDE SEQUENCE</scope>
    <source>
        <strain evidence="2">CBS 123094</strain>
    </source>
</reference>
<feature type="domain" description="Heterokaryon incompatibility" evidence="1">
    <location>
        <begin position="72"/>
        <end position="173"/>
    </location>
</feature>
<dbReference type="PANTHER" id="PTHR24148">
    <property type="entry name" value="ANKYRIN REPEAT DOMAIN-CONTAINING PROTEIN 39 HOMOLOG-RELATED"/>
    <property type="match status" value="1"/>
</dbReference>
<sequence length="211" mass="24144">MASPLDIRKRSLGFGSLSKWHRKRTEEHQHIYAPLKSPDHIRIIILEPSVDPTTPIRFTFHQDTLESLEGGYEAISYTWGEPKLQFLLYCNDSTQVLITRNLDLVLRRVRSKGDKKWLWADTVCINQSGNAEKATQIPLMADIFRRSKRVLAWLGLGGDEEKFAMVFLNGLSRRTMVDIQSPMSTWSIYSMVKGSFEEAVICCLSTLLLLP</sequence>
<accession>A0A6A5WJ35</accession>
<name>A0A6A5WJ35_9PLEO</name>
<dbReference type="InterPro" id="IPR010730">
    <property type="entry name" value="HET"/>
</dbReference>
<dbReference type="PANTHER" id="PTHR24148:SF80">
    <property type="entry name" value="HETEROKARYON INCOMPATIBILITY DOMAIN-CONTAINING PROTEIN"/>
    <property type="match status" value="1"/>
</dbReference>